<dbReference type="CDD" id="cd09078">
    <property type="entry name" value="nSMase"/>
    <property type="match status" value="1"/>
</dbReference>
<dbReference type="InterPro" id="IPR038772">
    <property type="entry name" value="Sph/SMPD2-like"/>
</dbReference>
<dbReference type="EC" id="3.1.4.12" evidence="1"/>
<dbReference type="Gene3D" id="3.60.10.10">
    <property type="entry name" value="Endonuclease/exonuclease/phosphatase"/>
    <property type="match status" value="1"/>
</dbReference>
<keyword evidence="2" id="KW-0378">Hydrolase</keyword>
<dbReference type="Proteomes" id="UP000230750">
    <property type="component" value="Unassembled WGS sequence"/>
</dbReference>
<keyword evidence="5" id="KW-1185">Reference proteome</keyword>
<dbReference type="InterPro" id="IPR017766">
    <property type="entry name" value="Sphingomyelinase/PLipase_C"/>
</dbReference>
<dbReference type="PANTHER" id="PTHR16320:SF23">
    <property type="entry name" value="SPHINGOMYELINASE C 1"/>
    <property type="match status" value="1"/>
</dbReference>
<sequence>MNLNFFPPTDDVPDCHADSSYCPHFGLEYVCEEPFDYSNASHPNATCKTGTRVRCSFPDQSVPLVETSADVIKVMAYNVYELRYLFYQSGQKERTCRIIPEVLKMHPDVDVIVFNEVFMGGCFAQDDDNLLEIRDILDQYGFPYYTKTVGAIPNLRQPENGGIFIASKWPIDKEGRKVFEHISRWGDSTMKKGVSYAKVRKTVEGESKLYHIFGTHFQAYERENTSLIRMLQAEEMYNFMLEQNIPADEAVIYAGDLNADKANRPEHAAEIISTLHSTLPTNR</sequence>
<accession>A0A2G8KC94</accession>
<evidence type="ECO:0000256" key="3">
    <source>
        <dbReference type="ARBA" id="ARBA00049371"/>
    </source>
</evidence>
<comment type="catalytic activity">
    <reaction evidence="3">
        <text>N-(hexadecanoyl)-sphing-4-enine-1-phosphocholine + H2O = N-hexadecanoylsphing-4-enine + phosphocholine + H(+)</text>
        <dbReference type="Rhea" id="RHEA:45644"/>
        <dbReference type="ChEBI" id="CHEBI:15377"/>
        <dbReference type="ChEBI" id="CHEBI:15378"/>
        <dbReference type="ChEBI" id="CHEBI:72959"/>
        <dbReference type="ChEBI" id="CHEBI:78646"/>
        <dbReference type="ChEBI" id="CHEBI:295975"/>
    </reaction>
    <physiologicalReaction direction="left-to-right" evidence="3">
        <dbReference type="Rhea" id="RHEA:45645"/>
    </physiologicalReaction>
</comment>
<dbReference type="SUPFAM" id="SSF56219">
    <property type="entry name" value="DNase I-like"/>
    <property type="match status" value="1"/>
</dbReference>
<dbReference type="GO" id="GO:0005576">
    <property type="term" value="C:extracellular region"/>
    <property type="evidence" value="ECO:0007669"/>
    <property type="project" value="InterPro"/>
</dbReference>
<evidence type="ECO:0000313" key="4">
    <source>
        <dbReference type="EMBL" id="PIK45603.1"/>
    </source>
</evidence>
<protein>
    <recommendedName>
        <fullName evidence="1">sphingomyelin phosphodiesterase</fullName>
        <ecNumber evidence="1">3.1.4.12</ecNumber>
    </recommendedName>
</protein>
<evidence type="ECO:0000313" key="5">
    <source>
        <dbReference type="Proteomes" id="UP000230750"/>
    </source>
</evidence>
<dbReference type="InterPro" id="IPR036691">
    <property type="entry name" value="Endo/exonu/phosph_ase_sf"/>
</dbReference>
<proteinExistence type="predicted"/>
<evidence type="ECO:0000256" key="1">
    <source>
        <dbReference type="ARBA" id="ARBA00012369"/>
    </source>
</evidence>
<dbReference type="EMBL" id="MRZV01000702">
    <property type="protein sequence ID" value="PIK45603.1"/>
    <property type="molecule type" value="Genomic_DNA"/>
</dbReference>
<gene>
    <name evidence="4" type="ORF">BSL78_17538</name>
</gene>
<organism evidence="4 5">
    <name type="scientific">Stichopus japonicus</name>
    <name type="common">Sea cucumber</name>
    <dbReference type="NCBI Taxonomy" id="307972"/>
    <lineage>
        <taxon>Eukaryota</taxon>
        <taxon>Metazoa</taxon>
        <taxon>Echinodermata</taxon>
        <taxon>Eleutherozoa</taxon>
        <taxon>Echinozoa</taxon>
        <taxon>Holothuroidea</taxon>
        <taxon>Aspidochirotacea</taxon>
        <taxon>Aspidochirotida</taxon>
        <taxon>Stichopodidae</taxon>
        <taxon>Apostichopus</taxon>
    </lineage>
</organism>
<dbReference type="PANTHER" id="PTHR16320">
    <property type="entry name" value="SPHINGOMYELINASE FAMILY MEMBER"/>
    <property type="match status" value="1"/>
</dbReference>
<dbReference type="OrthoDB" id="10010057at2759"/>
<dbReference type="STRING" id="307972.A0A2G8KC94"/>
<dbReference type="AlphaFoldDB" id="A0A2G8KC94"/>
<dbReference type="GO" id="GO:0004767">
    <property type="term" value="F:sphingomyelin phosphodiesterase activity"/>
    <property type="evidence" value="ECO:0007669"/>
    <property type="project" value="UniProtKB-EC"/>
</dbReference>
<comment type="caution">
    <text evidence="4">The sequence shown here is derived from an EMBL/GenBank/DDBJ whole genome shotgun (WGS) entry which is preliminary data.</text>
</comment>
<reference evidence="4 5" key="1">
    <citation type="journal article" date="2017" name="PLoS Biol.">
        <title>The sea cucumber genome provides insights into morphological evolution and visceral regeneration.</title>
        <authorList>
            <person name="Zhang X."/>
            <person name="Sun L."/>
            <person name="Yuan J."/>
            <person name="Sun Y."/>
            <person name="Gao Y."/>
            <person name="Zhang L."/>
            <person name="Li S."/>
            <person name="Dai H."/>
            <person name="Hamel J.F."/>
            <person name="Liu C."/>
            <person name="Yu Y."/>
            <person name="Liu S."/>
            <person name="Lin W."/>
            <person name="Guo K."/>
            <person name="Jin S."/>
            <person name="Xu P."/>
            <person name="Storey K.B."/>
            <person name="Huan P."/>
            <person name="Zhang T."/>
            <person name="Zhou Y."/>
            <person name="Zhang J."/>
            <person name="Lin C."/>
            <person name="Li X."/>
            <person name="Xing L."/>
            <person name="Huo D."/>
            <person name="Sun M."/>
            <person name="Wang L."/>
            <person name="Mercier A."/>
            <person name="Li F."/>
            <person name="Yang H."/>
            <person name="Xiang J."/>
        </authorList>
    </citation>
    <scope>NUCLEOTIDE SEQUENCE [LARGE SCALE GENOMIC DNA]</scope>
    <source>
        <strain evidence="4">Shaxun</strain>
        <tissue evidence="4">Muscle</tissue>
    </source>
</reference>
<evidence type="ECO:0000256" key="2">
    <source>
        <dbReference type="ARBA" id="ARBA00022801"/>
    </source>
</evidence>
<name>A0A2G8KC94_STIJA</name>